<evidence type="ECO:0000313" key="2">
    <source>
        <dbReference type="Proteomes" id="UP000078492"/>
    </source>
</evidence>
<gene>
    <name evidence="1" type="ORF">ALC57_15855</name>
</gene>
<dbReference type="EMBL" id="KQ980881">
    <property type="protein sequence ID" value="KYN11962.1"/>
    <property type="molecule type" value="Genomic_DNA"/>
</dbReference>
<protein>
    <submittedName>
        <fullName evidence="1">Uncharacterized protein</fullName>
    </submittedName>
</protein>
<proteinExistence type="predicted"/>
<accession>A0A151IVY4</accession>
<evidence type="ECO:0000313" key="1">
    <source>
        <dbReference type="EMBL" id="KYN11962.1"/>
    </source>
</evidence>
<reference evidence="1 2" key="1">
    <citation type="submission" date="2015-09" db="EMBL/GenBank/DDBJ databases">
        <title>Trachymyrmex cornetzi WGS genome.</title>
        <authorList>
            <person name="Nygaard S."/>
            <person name="Hu H."/>
            <person name="Boomsma J."/>
            <person name="Zhang G."/>
        </authorList>
    </citation>
    <scope>NUCLEOTIDE SEQUENCE [LARGE SCALE GENOMIC DNA]</scope>
    <source>
        <strain evidence="1">Tcor2-1</strain>
        <tissue evidence="1">Whole body</tissue>
    </source>
</reference>
<dbReference type="Proteomes" id="UP000078492">
    <property type="component" value="Unassembled WGS sequence"/>
</dbReference>
<name>A0A151IVY4_9HYME</name>
<organism evidence="1 2">
    <name type="scientific">Trachymyrmex cornetzi</name>
    <dbReference type="NCBI Taxonomy" id="471704"/>
    <lineage>
        <taxon>Eukaryota</taxon>
        <taxon>Metazoa</taxon>
        <taxon>Ecdysozoa</taxon>
        <taxon>Arthropoda</taxon>
        <taxon>Hexapoda</taxon>
        <taxon>Insecta</taxon>
        <taxon>Pterygota</taxon>
        <taxon>Neoptera</taxon>
        <taxon>Endopterygota</taxon>
        <taxon>Hymenoptera</taxon>
        <taxon>Apocrita</taxon>
        <taxon>Aculeata</taxon>
        <taxon>Formicoidea</taxon>
        <taxon>Formicidae</taxon>
        <taxon>Myrmicinae</taxon>
        <taxon>Trachymyrmex</taxon>
    </lineage>
</organism>
<dbReference type="AlphaFoldDB" id="A0A151IVY4"/>
<sequence length="92" mass="10917">MPVNDLQSLKQRIVQACKEITYAQCQSQYFLNEAFASILAEENFVCFEVVNSYLKFDHLTREHPVELETDYVIFFEIPNCRNFFLIQEVFLP</sequence>
<keyword evidence="2" id="KW-1185">Reference proteome</keyword>